<protein>
    <submittedName>
        <fullName evidence="11">ZN142 protein</fullName>
    </submittedName>
</protein>
<dbReference type="FunFam" id="3.30.160.60:FF:001062">
    <property type="entry name" value="Zinc finger protein 142"/>
    <property type="match status" value="1"/>
</dbReference>
<feature type="domain" description="C2H2-type" evidence="10">
    <location>
        <begin position="398"/>
        <end position="423"/>
    </location>
</feature>
<feature type="region of interest" description="Disordered" evidence="9">
    <location>
        <begin position="81"/>
        <end position="139"/>
    </location>
</feature>
<feature type="domain" description="C2H2-type" evidence="10">
    <location>
        <begin position="483"/>
        <end position="510"/>
    </location>
</feature>
<evidence type="ECO:0000256" key="8">
    <source>
        <dbReference type="PROSITE-ProRule" id="PRU00042"/>
    </source>
</evidence>
<dbReference type="FunFam" id="3.30.160.60:FF:001033">
    <property type="entry name" value="Zinc finger protein 142"/>
    <property type="match status" value="1"/>
</dbReference>
<feature type="domain" description="C2H2-type" evidence="10">
    <location>
        <begin position="1671"/>
        <end position="1699"/>
    </location>
</feature>
<feature type="domain" description="C2H2-type" evidence="10">
    <location>
        <begin position="1700"/>
        <end position="1727"/>
    </location>
</feature>
<dbReference type="SMART" id="SM00355">
    <property type="entry name" value="ZnF_C2H2"/>
    <property type="match status" value="36"/>
</dbReference>
<dbReference type="InterPro" id="IPR050688">
    <property type="entry name" value="Zinc_finger/UBP_domain"/>
</dbReference>
<feature type="domain" description="C2H2-type" evidence="10">
    <location>
        <begin position="1360"/>
        <end position="1384"/>
    </location>
</feature>
<feature type="domain" description="C2H2-type" evidence="10">
    <location>
        <begin position="539"/>
        <end position="566"/>
    </location>
</feature>
<dbReference type="FunFam" id="3.30.160.60:FF:002871">
    <property type="entry name" value="Zinc finger protein 142"/>
    <property type="match status" value="1"/>
</dbReference>
<feature type="non-terminal residue" evidence="11">
    <location>
        <position position="1829"/>
    </location>
</feature>
<keyword evidence="2" id="KW-0479">Metal-binding</keyword>
<evidence type="ECO:0000256" key="4">
    <source>
        <dbReference type="ARBA" id="ARBA00022771"/>
    </source>
</evidence>
<feature type="domain" description="C2H2-type" evidence="10">
    <location>
        <begin position="425"/>
        <end position="453"/>
    </location>
</feature>
<dbReference type="InterPro" id="IPR057828">
    <property type="entry name" value="Znf_C2H2_ZNF142_13th"/>
</dbReference>
<evidence type="ECO:0000256" key="6">
    <source>
        <dbReference type="ARBA" id="ARBA00023125"/>
    </source>
</evidence>
<dbReference type="FunFam" id="3.30.160.60:FF:000446">
    <property type="entry name" value="Zinc finger protein"/>
    <property type="match status" value="1"/>
</dbReference>
<feature type="domain" description="C2H2-type" evidence="10">
    <location>
        <begin position="1388"/>
        <end position="1416"/>
    </location>
</feature>
<feature type="domain" description="C2H2-type" evidence="10">
    <location>
        <begin position="1615"/>
        <end position="1642"/>
    </location>
</feature>
<evidence type="ECO:0000256" key="7">
    <source>
        <dbReference type="ARBA" id="ARBA00023242"/>
    </source>
</evidence>
<dbReference type="Pfam" id="PF23612">
    <property type="entry name" value="zf-C2H2_ZN142"/>
    <property type="match status" value="1"/>
</dbReference>
<feature type="domain" description="C2H2-type" evidence="10">
    <location>
        <begin position="628"/>
        <end position="656"/>
    </location>
</feature>
<dbReference type="Pfam" id="PF00096">
    <property type="entry name" value="zf-C2H2"/>
    <property type="match status" value="2"/>
</dbReference>
<name>A0A8X8BLB5_POLSE</name>
<keyword evidence="5" id="KW-0862">Zinc</keyword>
<feature type="domain" description="C2H2-type" evidence="10">
    <location>
        <begin position="275"/>
        <end position="302"/>
    </location>
</feature>
<keyword evidence="12" id="KW-1185">Reference proteome</keyword>
<dbReference type="FunFam" id="3.30.160.60:FF:000803">
    <property type="entry name" value="zinc finger protein 142"/>
    <property type="match status" value="1"/>
</dbReference>
<dbReference type="InterPro" id="IPR036236">
    <property type="entry name" value="Znf_C2H2_sf"/>
</dbReference>
<feature type="non-terminal residue" evidence="11">
    <location>
        <position position="1"/>
    </location>
</feature>
<comment type="caution">
    <text evidence="11">The sequence shown here is derived from an EMBL/GenBank/DDBJ whole genome shotgun (WGS) entry which is preliminary data.</text>
</comment>
<dbReference type="PANTHER" id="PTHR24403">
    <property type="entry name" value="ZINC FINGER PROTEIN"/>
    <property type="match status" value="1"/>
</dbReference>
<keyword evidence="3" id="KW-0677">Repeat</keyword>
<feature type="region of interest" description="Disordered" evidence="9">
    <location>
        <begin position="159"/>
        <end position="202"/>
    </location>
</feature>
<feature type="domain" description="C2H2-type" evidence="10">
    <location>
        <begin position="303"/>
        <end position="331"/>
    </location>
</feature>
<feature type="domain" description="C2H2-type" evidence="10">
    <location>
        <begin position="511"/>
        <end position="538"/>
    </location>
</feature>
<sequence length="1829" mass="210171">MVAICFITAKYGKQNRQDYGLRILPDYAYRLLNITFIRTCTMECEGSTKEPLKDVTATCENVNENVQLGVDSGAVVQLEQNTDSNGQGETQSRRNEPTQTELVDAKGNRQPFDFGKPLVEQSNKPKGTISKNHSELLPTDQEKAEMLPLATETASTIIRLPFKETDQRKNMSPQSARSKARALKQTPRSAKPPPGKDRRTVNQNNGQMECEVQHTEEQNDVETAPVSKEKHFKGDVAEGMEHLYRTHICPECRRCFKKRTHLVEHMHLHFPDPSLQCPNCQRFFTSKSKLHVHLLREAGQKSHRCHLCDYSAVERNSLKRHLASMHEDETNFYSDLYPCPSCGETFRLSHALKEHMKSHHTLPEEKSLVCFQQNCIFETQDKKEFQKHLKDVHKLKAIECRHHACSALFKTKDEMEVHYRTHAAFHCPHCDFTCSNKHTYRKHKRQGHPGSEELCCSFCPFSSFNPVEFTEHVSRLHANEKTHTCPDCGFATAHKRVLGRHRLLHTGEKPHKCRLCEFSCRDVSYLSKHMLTHSSDKNYMCSECGYITKWKHYLNVHMRKHIGDLRYQCNECSYRCHRADQLSSHKLRHQDKTLICEVCAFACKRKYELRKHMRVKHSQGNTHQTPFHQCQYCSYRTHYRQALLNHENCKHTRQREFSCALCAYRTFSNTSLFLHKRKVHGYVPGDKAWLENYARHEMNNNTSDIFLRISESHDSPVKLMKSTDDHLLNSNIADTECAVDSGTSENLPDQEQQIGVGCIEESKTEMHESQTKLCSEESPQICDAETSNQVWSSETCQTVESCQEIVVTDKIVLEVPSDNQMECYSIVMTPISTVQLDTDNFTMDKEGSKTLLTVSGAVEYQSDKDIKIASISEINQNEELEEEEMEVVPETEHEDQCDASQGRVFTLEVELNQTAVEKNKVNMDGSPQCLSGSHTCDVEEMEGVVDINLDSSKDPSAMGKGQEKSNHLQSDCLIKALRKQDKEQAEALVLEGRVQMLVVQTRSAIFRCDRCTYVTRKQSSLILHCQSACRARKVTFNCEECGAIFKQQRGLDSHRLRKCPALSRRGKRLTRLTPTSSEKSIADDNSTAVQSGETEMEAIQLNVGLIKPGTVGNREMKATEDKGEHSAFTSVMPQTNGNQEQQTKTEQQTLQTANAARNTVVSVRKKVTMDSSDFKNKMKNSVMYHQEGKKFKCSRCSFMCSRQSAIERHFSTFPHQTFTETVLHRGLEASKKGQVPQNVGNILGDGTGSEEDEKNETTKKNRRFSCRSCSFTCHQKRALESHVKRGCLKPNEIQCQLCSFVGKSKVSLLRHRELHSKKKHQPVVGGKKPLLHCEQCPFTCKQARCLLQHVALKHEGLKPHRCQFCDFSTTRRYRLEAHESLHTGIGRICCEQCGQTFGTNSKLRLHHQRVHEKRPTHFCQLCDYSGYNGNDISRHTLSCHTGDLLHTCTECSAKFSSETALKQHSQRKHQKSTSLTCTQCSFSCHSQVTLKCHLQRKHPQLQCSTCQVSFETREDLEEHRKTHFSQRCPLCPFAARERQLLAQHLLENHEDGPLTEKPLKCAACEFACSHQLVFEQHVRSHGGTRLYKCNDCQYTTRNRQKITWHMRIHTGEKPYQCSQCSYACADPSRLKYHMRTHQEERKYLCPECGYKCKWVNQLKYHMTKHTGAKPYECEECDYCTNRADALRIHRETRHREARSFICEQCGKGFKTRFLLKTHMKKHSDDRPYVCRVCLRGFRWAAGLRHHYLTHTKQHPFYCLHCSYRAKQRFQVVKHLQRHHPEMIDGKDPQQGVGKDPGSQLVLQQARLKVAKDTAGPEAQEHELMHDGKG</sequence>
<dbReference type="FunFam" id="3.30.160.60:FF:002452">
    <property type="entry name" value="zinc finger protein 142 isoform X4"/>
    <property type="match status" value="1"/>
</dbReference>
<keyword evidence="7" id="KW-0539">Nucleus</keyword>
<organism evidence="11 12">
    <name type="scientific">Polypterus senegalus</name>
    <name type="common">Senegal bichir</name>
    <dbReference type="NCBI Taxonomy" id="55291"/>
    <lineage>
        <taxon>Eukaryota</taxon>
        <taxon>Metazoa</taxon>
        <taxon>Chordata</taxon>
        <taxon>Craniata</taxon>
        <taxon>Vertebrata</taxon>
        <taxon>Euteleostomi</taxon>
        <taxon>Actinopterygii</taxon>
        <taxon>Polypteriformes</taxon>
        <taxon>Polypteridae</taxon>
        <taxon>Polypterus</taxon>
    </lineage>
</organism>
<dbReference type="SUPFAM" id="SSF57667">
    <property type="entry name" value="beta-beta-alpha zinc fingers"/>
    <property type="match status" value="9"/>
</dbReference>
<feature type="domain" description="C2H2-type" evidence="10">
    <location>
        <begin position="1501"/>
        <end position="1528"/>
    </location>
</feature>
<accession>A0A8X8BLB5</accession>
<dbReference type="FunFam" id="3.30.160.60:FF:001657">
    <property type="entry name" value="Zinc finger protein 142"/>
    <property type="match status" value="1"/>
</dbReference>
<evidence type="ECO:0000313" key="11">
    <source>
        <dbReference type="EMBL" id="KAG2459014.1"/>
    </source>
</evidence>
<dbReference type="FunFam" id="3.30.160.60:FF:001208">
    <property type="entry name" value="Zinc finger protein 142"/>
    <property type="match status" value="1"/>
</dbReference>
<feature type="domain" description="C2H2-type" evidence="10">
    <location>
        <begin position="1446"/>
        <end position="1474"/>
    </location>
</feature>
<feature type="compositionally biased region" description="Polar residues" evidence="9">
    <location>
        <begin position="81"/>
        <end position="90"/>
    </location>
</feature>
<dbReference type="FunFam" id="3.30.160.60:FF:001127">
    <property type="entry name" value="Zinc finger protein 142"/>
    <property type="match status" value="1"/>
</dbReference>
<feature type="domain" description="C2H2-type" evidence="10">
    <location>
        <begin position="1587"/>
        <end position="1614"/>
    </location>
</feature>
<dbReference type="Gene3D" id="3.30.160.60">
    <property type="entry name" value="Classic Zinc Finger"/>
    <property type="match status" value="20"/>
</dbReference>
<dbReference type="GO" id="GO:0045944">
    <property type="term" value="P:positive regulation of transcription by RNA polymerase II"/>
    <property type="evidence" value="ECO:0007669"/>
    <property type="project" value="TreeGrafter"/>
</dbReference>
<dbReference type="PROSITE" id="PS00028">
    <property type="entry name" value="ZINC_FINGER_C2H2_1"/>
    <property type="match status" value="17"/>
</dbReference>
<feature type="domain" description="C2H2-type" evidence="10">
    <location>
        <begin position="247"/>
        <end position="274"/>
    </location>
</feature>
<feature type="domain" description="C2H2-type" evidence="10">
    <location>
        <begin position="337"/>
        <end position="365"/>
    </location>
</feature>
<dbReference type="GO" id="GO:0008270">
    <property type="term" value="F:zinc ion binding"/>
    <property type="evidence" value="ECO:0007669"/>
    <property type="project" value="UniProtKB-KW"/>
</dbReference>
<dbReference type="Proteomes" id="UP000886611">
    <property type="component" value="Unassembled WGS sequence"/>
</dbReference>
<evidence type="ECO:0000256" key="9">
    <source>
        <dbReference type="SAM" id="MobiDB-lite"/>
    </source>
</evidence>
<proteinExistence type="predicted"/>
<feature type="domain" description="C2H2-type" evidence="10">
    <location>
        <begin position="1036"/>
        <end position="1055"/>
    </location>
</feature>
<evidence type="ECO:0000256" key="5">
    <source>
        <dbReference type="ARBA" id="ARBA00022833"/>
    </source>
</evidence>
<evidence type="ECO:0000256" key="3">
    <source>
        <dbReference type="ARBA" id="ARBA00022737"/>
    </source>
</evidence>
<gene>
    <name evidence="11" type="primary">Znf142</name>
    <name evidence="11" type="ORF">GTO96_0019345</name>
</gene>
<dbReference type="GO" id="GO:0003677">
    <property type="term" value="F:DNA binding"/>
    <property type="evidence" value="ECO:0007669"/>
    <property type="project" value="UniProtKB-KW"/>
</dbReference>
<dbReference type="GO" id="GO:0005634">
    <property type="term" value="C:nucleus"/>
    <property type="evidence" value="ECO:0007669"/>
    <property type="project" value="UniProtKB-SubCell"/>
</dbReference>
<feature type="region of interest" description="Disordered" evidence="9">
    <location>
        <begin position="1236"/>
        <end position="1257"/>
    </location>
</feature>
<dbReference type="InterPro" id="IPR057829">
    <property type="entry name" value="Znf_C2H2_ZN142_21/23"/>
</dbReference>
<dbReference type="PANTHER" id="PTHR24403:SF109">
    <property type="entry name" value="ZINC FINGER PROTEIN 845-LIKE"/>
    <property type="match status" value="1"/>
</dbReference>
<evidence type="ECO:0000259" key="10">
    <source>
        <dbReference type="PROSITE" id="PS50157"/>
    </source>
</evidence>
<evidence type="ECO:0000313" key="12">
    <source>
        <dbReference type="Proteomes" id="UP000886611"/>
    </source>
</evidence>
<dbReference type="Pfam" id="PF13894">
    <property type="entry name" value="zf-C2H2_4"/>
    <property type="match status" value="1"/>
</dbReference>
<dbReference type="InterPro" id="IPR056438">
    <property type="entry name" value="Znf-C2H2_CTCF"/>
</dbReference>
<evidence type="ECO:0000256" key="2">
    <source>
        <dbReference type="ARBA" id="ARBA00022723"/>
    </source>
</evidence>
<evidence type="ECO:0000256" key="1">
    <source>
        <dbReference type="ARBA" id="ARBA00004123"/>
    </source>
</evidence>
<reference evidence="11 12" key="1">
    <citation type="journal article" date="2021" name="Cell">
        <title>Tracing the genetic footprints of vertebrate landing in non-teleost ray-finned fishes.</title>
        <authorList>
            <person name="Bi X."/>
            <person name="Wang K."/>
            <person name="Yang L."/>
            <person name="Pan H."/>
            <person name="Jiang H."/>
            <person name="Wei Q."/>
            <person name="Fang M."/>
            <person name="Yu H."/>
            <person name="Zhu C."/>
            <person name="Cai Y."/>
            <person name="He Y."/>
            <person name="Gan X."/>
            <person name="Zeng H."/>
            <person name="Yu D."/>
            <person name="Zhu Y."/>
            <person name="Jiang H."/>
            <person name="Qiu Q."/>
            <person name="Yang H."/>
            <person name="Zhang Y.E."/>
            <person name="Wang W."/>
            <person name="Zhu M."/>
            <person name="He S."/>
            <person name="Zhang G."/>
        </authorList>
    </citation>
    <scope>NUCLEOTIDE SEQUENCE [LARGE SCALE GENOMIC DNA]</scope>
    <source>
        <strain evidence="11">Bchr_013</strain>
    </source>
</reference>
<feature type="domain" description="C2H2-type" evidence="10">
    <location>
        <begin position="1728"/>
        <end position="1755"/>
    </location>
</feature>
<keyword evidence="6" id="KW-0238">DNA-binding</keyword>
<dbReference type="FunFam" id="3.30.160.60:FF:001445">
    <property type="entry name" value="Zinc finger protein 142"/>
    <property type="match status" value="1"/>
</dbReference>
<feature type="domain" description="C2H2-type" evidence="10">
    <location>
        <begin position="1643"/>
        <end position="1670"/>
    </location>
</feature>
<dbReference type="FunFam" id="3.30.160.60:FF:000614">
    <property type="entry name" value="Zinc finger protein 142"/>
    <property type="match status" value="1"/>
</dbReference>
<feature type="compositionally biased region" description="Polar residues" evidence="9">
    <location>
        <begin position="120"/>
        <end position="131"/>
    </location>
</feature>
<dbReference type="InterPro" id="IPR013087">
    <property type="entry name" value="Znf_C2H2_type"/>
</dbReference>
<dbReference type="Pfam" id="PF23611">
    <property type="entry name" value="zf-C2H2_16"/>
    <property type="match status" value="3"/>
</dbReference>
<dbReference type="EMBL" id="JAATIS010005477">
    <property type="protein sequence ID" value="KAG2459014.1"/>
    <property type="molecule type" value="Genomic_DNA"/>
</dbReference>
<dbReference type="FunFam" id="3.30.160.60:FF:002117">
    <property type="entry name" value="Zinc finger protein 142"/>
    <property type="match status" value="1"/>
</dbReference>
<dbReference type="FunFam" id="3.30.160.60:FF:001041">
    <property type="entry name" value="Zinc finger protein 142"/>
    <property type="match status" value="1"/>
</dbReference>
<comment type="subcellular location">
    <subcellularLocation>
        <location evidence="1">Nucleus</location>
    </subcellularLocation>
</comment>
<dbReference type="PROSITE" id="PS50157">
    <property type="entry name" value="ZINC_FINGER_C2H2_2"/>
    <property type="match status" value="21"/>
</dbReference>
<dbReference type="Pfam" id="PF23574">
    <property type="entry name" value="zf-C2H2_ZNF142_18"/>
    <property type="match status" value="1"/>
</dbReference>
<keyword evidence="4 8" id="KW-0863">Zinc-finger</keyword>